<dbReference type="InterPro" id="IPR051002">
    <property type="entry name" value="UBA_autophagy_assoc_protein"/>
</dbReference>
<feature type="coiled-coil region" evidence="1">
    <location>
        <begin position="820"/>
        <end position="854"/>
    </location>
</feature>
<gene>
    <name evidence="3" type="primary">g2065</name>
    <name evidence="3" type="ORF">VP750_LOCUS1772</name>
</gene>
<feature type="coiled-coil region" evidence="1">
    <location>
        <begin position="156"/>
        <end position="190"/>
    </location>
</feature>
<reference evidence="3 4" key="1">
    <citation type="submission" date="2024-06" db="EMBL/GenBank/DDBJ databases">
        <authorList>
            <person name="Kraege A."/>
            <person name="Thomma B."/>
        </authorList>
    </citation>
    <scope>NUCLEOTIDE SEQUENCE [LARGE SCALE GENOMIC DNA]</scope>
</reference>
<sequence>MSRMAREWRPSTHTEGSSAPPSPSRGKAPPKMNGLLSRKQSGGDTPKLSSSTGISQRLAAKLAELLTRLQGNEEAQTALSELSDDVKQLRAVEEEITGYAEQALEETERLKQENEDLRKAAEDAALDKQMSSAVAEAEKLKAAGDAHKRDLVQAKLVEREAELASMRDKLRAANREVSNMTRALSEARNATTARAREAEVLKQELAQLRAGSKAAAAPAAPEEGGEQQAKPESRATVPAAAQSTSPLASEHAEIAARLMAAGPGGVDIALLTAAAKALRDVSVLDKQFLRAREEKEALAREVEHLNSTVFSKHFKAPSAWAEREVKYKMEKRDWDAEKKKLRDLLQKVEAENATYRASNKTAEFEAQIQELKAVVEVKETEKVEAQKQLHELQIQGRSRDAPPREDHEAVQGIIGDMEAHGIGHAAPVAGTPCVSSRGSPSQSTRGSPPRAAAPPLPVGSHYLPGSNVEDIIQDYDEKGVGVGQKRSGRRERVAPRLAYGNGLHPVNRSSDSLDGVHGADVRHLQSSFDGAEPAHRDGATTRSTSYGSLHSNQALEARDASGQPSAELDSQAGRLHESVQQAQHGSAPGATLQSTSQHSAAAAGRGQPGALQPGEVTPSPPAERKEWGPFGSPVELSAARASHGVNPTDRAPQQPFPTMAASADAKDLSAASAVRLEASAASQDRATEQQQEPGSAPAQHPDSRPELEPEQEQREQAEGPSRALPPENWPSASSRLLTADDGLSETSSSVGAVLGSRGNTGGNRSIGRDSSSDGSDEWDTERRAALQADRAAVEAAWGAHVADNDVASLRWKAAEADSQVQLYRAQISKMQLALERADQENSRVEQELRIALDAPGKLREAQAEKRAGSSSLAVLRDRVRSMSLLAPSAEPRAEERLQDAREQLKSSQHELAAIQKQRDDLARRLAHVAEKISSGMIPDLVDLTVPEHIKAAAQASAFTVAVEGESKPAPDLKTVGRPRLSSTGHVYAGLSDEEVEVMRLRDENEALMETLVRAKVELAETQGDYLKTKRALLRAVEKQALMAEKLDNLKMAVGDNDIAGASALMASPARQPAAQRLPAGVLRPLGEDDAF</sequence>
<organism evidence="3 4">
    <name type="scientific">Coccomyxa viridis</name>
    <dbReference type="NCBI Taxonomy" id="1274662"/>
    <lineage>
        <taxon>Eukaryota</taxon>
        <taxon>Viridiplantae</taxon>
        <taxon>Chlorophyta</taxon>
        <taxon>core chlorophytes</taxon>
        <taxon>Trebouxiophyceae</taxon>
        <taxon>Trebouxiophyceae incertae sedis</taxon>
        <taxon>Coccomyxaceae</taxon>
        <taxon>Coccomyxa</taxon>
    </lineage>
</organism>
<feature type="compositionally biased region" description="Polar residues" evidence="2">
    <location>
        <begin position="38"/>
        <end position="53"/>
    </location>
</feature>
<evidence type="ECO:0000313" key="3">
    <source>
        <dbReference type="EMBL" id="CAL5220113.1"/>
    </source>
</evidence>
<feature type="region of interest" description="Disordered" evidence="2">
    <location>
        <begin position="103"/>
        <end position="124"/>
    </location>
</feature>
<feature type="region of interest" description="Disordered" evidence="2">
    <location>
        <begin position="423"/>
        <end position="783"/>
    </location>
</feature>
<feature type="region of interest" description="Disordered" evidence="2">
    <location>
        <begin position="389"/>
        <end position="409"/>
    </location>
</feature>
<dbReference type="PANTHER" id="PTHR31915:SF6">
    <property type="entry name" value="SKICH DOMAIN-CONTAINING PROTEIN"/>
    <property type="match status" value="1"/>
</dbReference>
<feature type="compositionally biased region" description="Basic and acidic residues" evidence="2">
    <location>
        <begin position="106"/>
        <end position="124"/>
    </location>
</feature>
<feature type="region of interest" description="Disordered" evidence="2">
    <location>
        <begin position="1"/>
        <end position="53"/>
    </location>
</feature>
<feature type="compositionally biased region" description="Basic and acidic residues" evidence="2">
    <location>
        <begin position="1"/>
        <end position="12"/>
    </location>
</feature>
<comment type="caution">
    <text evidence="3">The sequence shown here is derived from an EMBL/GenBank/DDBJ whole genome shotgun (WGS) entry which is preliminary data.</text>
</comment>
<feature type="compositionally biased region" description="Basic and acidic residues" evidence="2">
    <location>
        <begin position="397"/>
        <end position="409"/>
    </location>
</feature>
<dbReference type="PANTHER" id="PTHR31915">
    <property type="entry name" value="SKICH DOMAIN-CONTAINING PROTEIN"/>
    <property type="match status" value="1"/>
</dbReference>
<keyword evidence="1" id="KW-0175">Coiled coil</keyword>
<accession>A0ABP1FJI2</accession>
<feature type="compositionally biased region" description="Low complexity" evidence="2">
    <location>
        <begin position="660"/>
        <end position="682"/>
    </location>
</feature>
<protein>
    <submittedName>
        <fullName evidence="3">G2065 protein</fullName>
    </submittedName>
</protein>
<feature type="compositionally biased region" description="Polar residues" evidence="2">
    <location>
        <begin position="540"/>
        <end position="554"/>
    </location>
</feature>
<evidence type="ECO:0000256" key="1">
    <source>
        <dbReference type="SAM" id="Coils"/>
    </source>
</evidence>
<feature type="region of interest" description="Disordered" evidence="2">
    <location>
        <begin position="210"/>
        <end position="248"/>
    </location>
</feature>
<proteinExistence type="predicted"/>
<feature type="compositionally biased region" description="Polar residues" evidence="2">
    <location>
        <begin position="433"/>
        <end position="446"/>
    </location>
</feature>
<name>A0ABP1FJI2_9CHLO</name>
<feature type="coiled-coil region" evidence="1">
    <location>
        <begin position="990"/>
        <end position="1024"/>
    </location>
</feature>
<evidence type="ECO:0000256" key="2">
    <source>
        <dbReference type="SAM" id="MobiDB-lite"/>
    </source>
</evidence>
<feature type="coiled-coil region" evidence="1">
    <location>
        <begin position="890"/>
        <end position="931"/>
    </location>
</feature>
<dbReference type="EMBL" id="CAXHTA020000003">
    <property type="protein sequence ID" value="CAL5220113.1"/>
    <property type="molecule type" value="Genomic_DNA"/>
</dbReference>
<feature type="compositionally biased region" description="Basic and acidic residues" evidence="2">
    <location>
        <begin position="701"/>
        <end position="717"/>
    </location>
</feature>
<dbReference type="Proteomes" id="UP001497392">
    <property type="component" value="Unassembled WGS sequence"/>
</dbReference>
<feature type="compositionally biased region" description="Low complexity" evidence="2">
    <location>
        <begin position="214"/>
        <end position="228"/>
    </location>
</feature>
<evidence type="ECO:0000313" key="4">
    <source>
        <dbReference type="Proteomes" id="UP001497392"/>
    </source>
</evidence>
<keyword evidence="4" id="KW-1185">Reference proteome</keyword>